<sequence>MNSAPDIQNDFSHEIIGAAVEVQRVLGTGLDEGAYAAALAIELAEREIGFTRDVALSATYKGRSLGEVYRAGFVIEQSVIVELKAVDVLTDLHRAQVLAALRLSGLKLGLLINFNVFPVVKGVHRIVSKP</sequence>
<reference evidence="1 2" key="1">
    <citation type="submission" date="2014-12" db="EMBL/GenBank/DDBJ databases">
        <title>16Stimator: statistical estimation of ribosomal gene copy numbers from draft genome assemblies.</title>
        <authorList>
            <person name="Perisin M.A."/>
            <person name="Vetter M."/>
            <person name="Gilbert J.A."/>
            <person name="Bergelson J."/>
        </authorList>
    </citation>
    <scope>NUCLEOTIDE SEQUENCE [LARGE SCALE GENOMIC DNA]</scope>
    <source>
        <strain evidence="1 2">MEDvA23</strain>
    </source>
</reference>
<proteinExistence type="predicted"/>
<evidence type="ECO:0008006" key="3">
    <source>
        <dbReference type="Google" id="ProtNLM"/>
    </source>
</evidence>
<dbReference type="Proteomes" id="UP000032067">
    <property type="component" value="Unassembled WGS sequence"/>
</dbReference>
<dbReference type="InterPro" id="IPR026350">
    <property type="entry name" value="GxxExxY"/>
</dbReference>
<dbReference type="EMBL" id="JXQQ01000035">
    <property type="protein sequence ID" value="KIQ31206.1"/>
    <property type="molecule type" value="Genomic_DNA"/>
</dbReference>
<dbReference type="RefSeq" id="WP_042579858.1">
    <property type="nucleotide sequence ID" value="NZ_JXQQ01000035.1"/>
</dbReference>
<dbReference type="NCBIfam" id="TIGR04256">
    <property type="entry name" value="GxxExxY"/>
    <property type="match status" value="1"/>
</dbReference>
<evidence type="ECO:0000313" key="1">
    <source>
        <dbReference type="EMBL" id="KIQ31206.1"/>
    </source>
</evidence>
<dbReference type="OrthoDB" id="9798792at2"/>
<comment type="caution">
    <text evidence="1">The sequence shown here is derived from an EMBL/GenBank/DDBJ whole genome shotgun (WGS) entry which is preliminary data.</text>
</comment>
<organism evidence="1 2">
    <name type="scientific">Variovorax paradoxus</name>
    <dbReference type="NCBI Taxonomy" id="34073"/>
    <lineage>
        <taxon>Bacteria</taxon>
        <taxon>Pseudomonadati</taxon>
        <taxon>Pseudomonadota</taxon>
        <taxon>Betaproteobacteria</taxon>
        <taxon>Burkholderiales</taxon>
        <taxon>Comamonadaceae</taxon>
        <taxon>Variovorax</taxon>
    </lineage>
</organism>
<accession>A0A0D0MFV7</accession>
<dbReference type="AlphaFoldDB" id="A0A0D0MFV7"/>
<name>A0A0D0MFV7_VARPD</name>
<protein>
    <recommendedName>
        <fullName evidence="3">GxxExxY protein</fullName>
    </recommendedName>
</protein>
<dbReference type="Pfam" id="PF13366">
    <property type="entry name" value="PDDEXK_3"/>
    <property type="match status" value="1"/>
</dbReference>
<evidence type="ECO:0000313" key="2">
    <source>
        <dbReference type="Proteomes" id="UP000032067"/>
    </source>
</evidence>
<gene>
    <name evidence="1" type="ORF">RT97_16395</name>
</gene>